<gene>
    <name evidence="2" type="ORF">ACFFSY_31940</name>
</gene>
<comment type="caution">
    <text evidence="2">The sequence shown here is derived from an EMBL/GenBank/DDBJ whole genome shotgun (WGS) entry which is preliminary data.</text>
</comment>
<reference evidence="2 3" key="1">
    <citation type="submission" date="2024-09" db="EMBL/GenBank/DDBJ databases">
        <authorList>
            <person name="Sun Q."/>
            <person name="Mori K."/>
        </authorList>
    </citation>
    <scope>NUCLEOTIDE SEQUENCE [LARGE SCALE GENOMIC DNA]</scope>
    <source>
        <strain evidence="2 3">TISTR 2452</strain>
    </source>
</reference>
<dbReference type="RefSeq" id="WP_377501924.1">
    <property type="nucleotide sequence ID" value="NZ_JBHMDO010000048.1"/>
</dbReference>
<feature type="domain" description="Helicase XPB/Ssl2 N-terminal" evidence="1">
    <location>
        <begin position="312"/>
        <end position="391"/>
    </location>
</feature>
<evidence type="ECO:0000259" key="1">
    <source>
        <dbReference type="Pfam" id="PF13625"/>
    </source>
</evidence>
<organism evidence="2 3">
    <name type="scientific">Paenibacillus aurantiacus</name>
    <dbReference type="NCBI Taxonomy" id="1936118"/>
    <lineage>
        <taxon>Bacteria</taxon>
        <taxon>Bacillati</taxon>
        <taxon>Bacillota</taxon>
        <taxon>Bacilli</taxon>
        <taxon>Bacillales</taxon>
        <taxon>Paenibacillaceae</taxon>
        <taxon>Paenibacillus</taxon>
    </lineage>
</organism>
<proteinExistence type="predicted"/>
<keyword evidence="3" id="KW-1185">Reference proteome</keyword>
<sequence length="548" mass="61505">MNAIDEARKSVERLSLSGRQTLQTVIEQFGMLPFHDEQLLRYVHPGYSGAEYRLGMLELELAGLVKGYRKGWGDKVYLIPPRQFRGCWQAVSRIEAPDAIDESMVLYNLSNEEAPIPFGERLMHGLAEVAKCGLAQTAKGSWPKRTVERVVRALAMKEDELDPLHLAAREPGCPLPFALFLDFAVCEGWLVQEGREYRLDVRRLLLWLKRTQADRDRTLAIFWTETYSAAEPSLAKAAAFVAEWPCDRWYSPAVVAVSDHALVKSITAWCRLMANLGWMEEAALFDGQQVYRWTVDLNEDIAEPAETLYARIAPDGDIFVPREASQIASFGLELIARRATSDFVVVYRLESDSVRKAIESGVSSKQVFDFLTAVSGEEVPAALAVAIEGWISEAAGSIREKGKSHGFAVSLSDLMRDEIEPSPATPTPGGRPVLLPHDTNGMTELKPADPAIHFQGLDSLPVSWRSQMRAYHPSTRRELVERALSWRTAVKLTIRGEVVPFIPDKLVEDEGGWCVSGDLRWDGQVERTQLTPHMWDEMMLLIPEFTKH</sequence>
<dbReference type="InterPro" id="IPR032830">
    <property type="entry name" value="XPB/Ssl2_N"/>
</dbReference>
<keyword evidence="2" id="KW-0378">Hydrolase</keyword>
<keyword evidence="2" id="KW-0067">ATP-binding</keyword>
<keyword evidence="2" id="KW-0547">Nucleotide-binding</keyword>
<evidence type="ECO:0000313" key="3">
    <source>
        <dbReference type="Proteomes" id="UP001589747"/>
    </source>
</evidence>
<evidence type="ECO:0000313" key="2">
    <source>
        <dbReference type="EMBL" id="MFB9330579.1"/>
    </source>
</evidence>
<accession>A0ABV5KZC3</accession>
<dbReference type="GO" id="GO:0004386">
    <property type="term" value="F:helicase activity"/>
    <property type="evidence" value="ECO:0007669"/>
    <property type="project" value="UniProtKB-KW"/>
</dbReference>
<keyword evidence="2" id="KW-0347">Helicase</keyword>
<dbReference type="Proteomes" id="UP001589747">
    <property type="component" value="Unassembled WGS sequence"/>
</dbReference>
<dbReference type="EMBL" id="JBHMDO010000048">
    <property type="protein sequence ID" value="MFB9330579.1"/>
    <property type="molecule type" value="Genomic_DNA"/>
</dbReference>
<name>A0ABV5KZC3_9BACL</name>
<protein>
    <submittedName>
        <fullName evidence="2">Helicase-associated domain-containing protein</fullName>
    </submittedName>
</protein>
<dbReference type="Pfam" id="PF13625">
    <property type="entry name" value="Helicase_C_3"/>
    <property type="match status" value="1"/>
</dbReference>